<protein>
    <submittedName>
        <fullName evidence="4">Phytanoyl-CoA dioxygenase family protein</fullName>
    </submittedName>
</protein>
<keyword evidence="3" id="KW-0812">Transmembrane</keyword>
<gene>
    <name evidence="4" type="ORF">IV203_035311</name>
</gene>
<feature type="transmembrane region" description="Helical" evidence="3">
    <location>
        <begin position="7"/>
        <end position="28"/>
    </location>
</feature>
<dbReference type="EMBL" id="JAGRRH010000013">
    <property type="protein sequence ID" value="KAG7360212.1"/>
    <property type="molecule type" value="Genomic_DNA"/>
</dbReference>
<feature type="compositionally biased region" description="Acidic residues" evidence="2">
    <location>
        <begin position="147"/>
        <end position="160"/>
    </location>
</feature>
<dbReference type="PANTHER" id="PTHR20883">
    <property type="entry name" value="PHYTANOYL-COA DIOXYGENASE DOMAIN CONTAINING 1"/>
    <property type="match status" value="1"/>
</dbReference>
<dbReference type="PANTHER" id="PTHR20883:SF46">
    <property type="entry name" value="PHYTANOYL-COA HYDROXYLASE"/>
    <property type="match status" value="1"/>
</dbReference>
<evidence type="ECO:0000313" key="4">
    <source>
        <dbReference type="EMBL" id="KAG7360212.1"/>
    </source>
</evidence>
<dbReference type="GO" id="GO:0051213">
    <property type="term" value="F:dioxygenase activity"/>
    <property type="evidence" value="ECO:0007669"/>
    <property type="project" value="UniProtKB-KW"/>
</dbReference>
<feature type="region of interest" description="Disordered" evidence="2">
    <location>
        <begin position="146"/>
        <end position="170"/>
    </location>
</feature>
<accession>A0A9K3LDJ5</accession>
<dbReference type="Pfam" id="PF05721">
    <property type="entry name" value="PhyH"/>
    <property type="match status" value="1"/>
</dbReference>
<proteinExistence type="predicted"/>
<dbReference type="AlphaFoldDB" id="A0A9K3LDJ5"/>
<evidence type="ECO:0000256" key="3">
    <source>
        <dbReference type="SAM" id="Phobius"/>
    </source>
</evidence>
<organism evidence="4 5">
    <name type="scientific">Nitzschia inconspicua</name>
    <dbReference type="NCBI Taxonomy" id="303405"/>
    <lineage>
        <taxon>Eukaryota</taxon>
        <taxon>Sar</taxon>
        <taxon>Stramenopiles</taxon>
        <taxon>Ochrophyta</taxon>
        <taxon>Bacillariophyta</taxon>
        <taxon>Bacillariophyceae</taxon>
        <taxon>Bacillariophycidae</taxon>
        <taxon>Bacillariales</taxon>
        <taxon>Bacillariaceae</taxon>
        <taxon>Nitzschia</taxon>
    </lineage>
</organism>
<dbReference type="InterPro" id="IPR008775">
    <property type="entry name" value="Phytyl_CoA_dOase-like"/>
</dbReference>
<evidence type="ECO:0000256" key="2">
    <source>
        <dbReference type="SAM" id="MobiDB-lite"/>
    </source>
</evidence>
<evidence type="ECO:0000313" key="5">
    <source>
        <dbReference type="Proteomes" id="UP000693970"/>
    </source>
</evidence>
<dbReference type="Proteomes" id="UP000693970">
    <property type="component" value="Unassembled WGS sequence"/>
</dbReference>
<reference evidence="4" key="1">
    <citation type="journal article" date="2021" name="Sci. Rep.">
        <title>Diploid genomic architecture of Nitzschia inconspicua, an elite biomass production diatom.</title>
        <authorList>
            <person name="Oliver A."/>
            <person name="Podell S."/>
            <person name="Pinowska A."/>
            <person name="Traller J.C."/>
            <person name="Smith S.R."/>
            <person name="McClure R."/>
            <person name="Beliaev A."/>
            <person name="Bohutskyi P."/>
            <person name="Hill E.A."/>
            <person name="Rabines A."/>
            <person name="Zheng H."/>
            <person name="Allen L.Z."/>
            <person name="Kuo A."/>
            <person name="Grigoriev I.V."/>
            <person name="Allen A.E."/>
            <person name="Hazlebeck D."/>
            <person name="Allen E.E."/>
        </authorList>
    </citation>
    <scope>NUCLEOTIDE SEQUENCE</scope>
    <source>
        <strain evidence="4">Hildebrandi</strain>
    </source>
</reference>
<evidence type="ECO:0000256" key="1">
    <source>
        <dbReference type="ARBA" id="ARBA00001962"/>
    </source>
</evidence>
<name>A0A9K3LDJ5_9STRA</name>
<comment type="caution">
    <text evidence="4">The sequence shown here is derived from an EMBL/GenBank/DDBJ whole genome shotgun (WGS) entry which is preliminary data.</text>
</comment>
<keyword evidence="3" id="KW-1133">Transmembrane helix</keyword>
<keyword evidence="5" id="KW-1185">Reference proteome</keyword>
<reference evidence="4" key="2">
    <citation type="submission" date="2021-04" db="EMBL/GenBank/DDBJ databases">
        <authorList>
            <person name="Podell S."/>
        </authorList>
    </citation>
    <scope>NUCLEOTIDE SEQUENCE</scope>
    <source>
        <strain evidence="4">Hildebrandi</strain>
    </source>
</reference>
<dbReference type="OrthoDB" id="45422at2759"/>
<keyword evidence="4" id="KW-0560">Oxidoreductase</keyword>
<sequence>MPSYSCSCLPITFGLVAVTVAILIGYVIQLSAIPSDIHIQIDTSGTASKSTLLLGKTTATLTPEQIRDYHRDGVVFVPNLLSEEEAAQLKDAANYASSRLFDVFGFFGKSLYKTVMFDLWRTSSEIASLSLQALPQVAAQLMTSSETDLDLDKNDDDGDDEKPAITTATRPRPNTASIRLLRDAFFAYQPPGEACGWHVDDAGFWPAVQDTSGPTFWIALDPLSVEEGGGLTVLNRTLFQQTEPLDVTEESCRQAIAAATCDMVEKSPLCHAKMEAAKIQMDMRPGDAIIWDRYTFHRGVAGTDLLPDDVIKQRYSVRYMPKESRAFGAVHASVEQLAPFNSPYYPQVWPKLLDSEMEALEHGLDSDITLMSAISFQSKRMMKAAMETLFPRRAIKGDSVTPQ</sequence>
<comment type="cofactor">
    <cofactor evidence="1">
        <name>Fe cation</name>
        <dbReference type="ChEBI" id="CHEBI:24875"/>
    </cofactor>
</comment>
<keyword evidence="3" id="KW-0472">Membrane</keyword>
<keyword evidence="4" id="KW-0223">Dioxygenase</keyword>